<keyword evidence="3 8" id="KW-0479">Metal-binding</keyword>
<keyword evidence="2 8" id="KW-0436">Ligase</keyword>
<reference evidence="12 13" key="1">
    <citation type="journal article" date="2019" name="Int. J. Syst. Evol. Microbiol.">
        <title>The Global Catalogue of Microorganisms (GCM) 10K type strain sequencing project: providing services to taxonomists for standard genome sequencing and annotation.</title>
        <authorList>
            <consortium name="The Broad Institute Genomics Platform"/>
            <consortium name="The Broad Institute Genome Sequencing Center for Infectious Disease"/>
            <person name="Wu L."/>
            <person name="Ma J."/>
        </authorList>
    </citation>
    <scope>NUCLEOTIDE SEQUENCE [LARGE SCALE GENOMIC DNA]</scope>
    <source>
        <strain evidence="12 13">XZYJT29</strain>
    </source>
</reference>
<dbReference type="InterPro" id="IPR003694">
    <property type="entry name" value="NAD_synthase"/>
</dbReference>
<evidence type="ECO:0000256" key="6">
    <source>
        <dbReference type="ARBA" id="ARBA00022842"/>
    </source>
</evidence>
<protein>
    <recommendedName>
        <fullName evidence="8 10">NH(3)-dependent NAD(+) synthetase</fullName>
        <ecNumber evidence="8 10">6.3.1.5</ecNumber>
    </recommendedName>
</protein>
<name>A0ABD5Y354_9EURY</name>
<evidence type="ECO:0000256" key="1">
    <source>
        <dbReference type="ARBA" id="ARBA00005859"/>
    </source>
</evidence>
<keyword evidence="4 8" id="KW-0547">Nucleotide-binding</keyword>
<comment type="subunit">
    <text evidence="8">Homodimer.</text>
</comment>
<proteinExistence type="inferred from homology"/>
<comment type="similarity">
    <text evidence="1 8 9">Belongs to the NAD synthetase family.</text>
</comment>
<dbReference type="EMBL" id="JBHTAS010000001">
    <property type="protein sequence ID" value="MFC7140126.1"/>
    <property type="molecule type" value="Genomic_DNA"/>
</dbReference>
<evidence type="ECO:0000256" key="7">
    <source>
        <dbReference type="ARBA" id="ARBA00023027"/>
    </source>
</evidence>
<dbReference type="RefSeq" id="WP_274325693.1">
    <property type="nucleotide sequence ID" value="NZ_CP118158.1"/>
</dbReference>
<feature type="domain" description="NAD/GMP synthase" evidence="11">
    <location>
        <begin position="28"/>
        <end position="270"/>
    </location>
</feature>
<dbReference type="InterPro" id="IPR022310">
    <property type="entry name" value="NAD/GMP_synthase"/>
</dbReference>
<dbReference type="Gene3D" id="3.40.50.620">
    <property type="entry name" value="HUPs"/>
    <property type="match status" value="1"/>
</dbReference>
<evidence type="ECO:0000256" key="3">
    <source>
        <dbReference type="ARBA" id="ARBA00022723"/>
    </source>
</evidence>
<dbReference type="NCBIfam" id="TIGR00552">
    <property type="entry name" value="nadE"/>
    <property type="match status" value="1"/>
</dbReference>
<feature type="binding site" evidence="8">
    <location>
        <position position="205"/>
    </location>
    <ligand>
        <name>ATP</name>
        <dbReference type="ChEBI" id="CHEBI:30616"/>
    </ligand>
</feature>
<comment type="pathway">
    <text evidence="8">Cofactor biosynthesis; NAD(+) biosynthesis; NAD(+) from deamido-NAD(+) (ammonia route): step 1/1.</text>
</comment>
<sequence>MTATETVVRADEPLDLTLSTEELDAHREHITDFIEAQYEAAGADQAVIGLSGGIDSTLTAHLLVEAVGAENVHALVQPSEVNREENMSDAERVASELLDVEYDVVGINPLVDSFLDAYPDAAEDTTATGNLRARVRGVLNYLVANHKDGLVVGTGNRSEALVGYFTKYGDGAVDCHPIANLYKQQVRQLARHVGVPDDLAGKQSSAGLWEGQTDEGELGMGYDTLDSVLALHVDGPLSTSATARELGVDPETVETVRGLYEASEHKRKAPPGPDRLY</sequence>
<evidence type="ECO:0000256" key="4">
    <source>
        <dbReference type="ARBA" id="ARBA00022741"/>
    </source>
</evidence>
<evidence type="ECO:0000256" key="5">
    <source>
        <dbReference type="ARBA" id="ARBA00022840"/>
    </source>
</evidence>
<dbReference type="Pfam" id="PF02540">
    <property type="entry name" value="NAD_synthase"/>
    <property type="match status" value="1"/>
</dbReference>
<dbReference type="CDD" id="cd00553">
    <property type="entry name" value="NAD_synthase"/>
    <property type="match status" value="1"/>
</dbReference>
<dbReference type="HAMAP" id="MF_00193">
    <property type="entry name" value="NadE_ammonia_dep"/>
    <property type="match status" value="1"/>
</dbReference>
<keyword evidence="13" id="KW-1185">Reference proteome</keyword>
<dbReference type="GO" id="GO:0046872">
    <property type="term" value="F:metal ion binding"/>
    <property type="evidence" value="ECO:0007669"/>
    <property type="project" value="UniProtKB-KW"/>
</dbReference>
<keyword evidence="7 8" id="KW-0520">NAD</keyword>
<feature type="binding site" evidence="8">
    <location>
        <position position="183"/>
    </location>
    <ligand>
        <name>ATP</name>
        <dbReference type="ChEBI" id="CHEBI:30616"/>
    </ligand>
</feature>
<evidence type="ECO:0000259" key="11">
    <source>
        <dbReference type="Pfam" id="PF02540"/>
    </source>
</evidence>
<keyword evidence="5 8" id="KW-0067">ATP-binding</keyword>
<comment type="caution">
    <text evidence="12">The sequence shown here is derived from an EMBL/GenBank/DDBJ whole genome shotgun (WGS) entry which is preliminary data.</text>
</comment>
<dbReference type="EC" id="6.3.1.5" evidence="8 10"/>
<comment type="catalytic activity">
    <reaction evidence="8 10">
        <text>deamido-NAD(+) + NH4(+) + ATP = AMP + diphosphate + NAD(+) + H(+)</text>
        <dbReference type="Rhea" id="RHEA:21188"/>
        <dbReference type="ChEBI" id="CHEBI:15378"/>
        <dbReference type="ChEBI" id="CHEBI:28938"/>
        <dbReference type="ChEBI" id="CHEBI:30616"/>
        <dbReference type="ChEBI" id="CHEBI:33019"/>
        <dbReference type="ChEBI" id="CHEBI:57540"/>
        <dbReference type="ChEBI" id="CHEBI:58437"/>
        <dbReference type="ChEBI" id="CHEBI:456215"/>
        <dbReference type="EC" id="6.3.1.5"/>
    </reaction>
</comment>
<dbReference type="SUPFAM" id="SSF52402">
    <property type="entry name" value="Adenine nucleotide alpha hydrolases-like"/>
    <property type="match status" value="1"/>
</dbReference>
<feature type="binding site" evidence="8">
    <location>
        <position position="154"/>
    </location>
    <ligand>
        <name>ATP</name>
        <dbReference type="ChEBI" id="CHEBI:30616"/>
    </ligand>
</feature>
<evidence type="ECO:0000313" key="12">
    <source>
        <dbReference type="EMBL" id="MFC7140126.1"/>
    </source>
</evidence>
<organism evidence="12 13">
    <name type="scientific">Halosimplex aquaticum</name>
    <dbReference type="NCBI Taxonomy" id="3026162"/>
    <lineage>
        <taxon>Archaea</taxon>
        <taxon>Methanobacteriati</taxon>
        <taxon>Methanobacteriota</taxon>
        <taxon>Stenosarchaea group</taxon>
        <taxon>Halobacteria</taxon>
        <taxon>Halobacteriales</taxon>
        <taxon>Haloarculaceae</taxon>
        <taxon>Halosimplex</taxon>
    </lineage>
</organism>
<gene>
    <name evidence="8" type="primary">nadE</name>
    <name evidence="12" type="ORF">ACFQMA_09810</name>
</gene>
<evidence type="ECO:0000313" key="13">
    <source>
        <dbReference type="Proteomes" id="UP001596432"/>
    </source>
</evidence>
<dbReference type="NCBIfam" id="NF010587">
    <property type="entry name" value="PRK13980.1"/>
    <property type="match status" value="1"/>
</dbReference>
<dbReference type="InterPro" id="IPR022926">
    <property type="entry name" value="NH(3)-dep_NAD(+)_synth"/>
</dbReference>
<comment type="function">
    <text evidence="8">Catalyzes the ATP-dependent amidation of deamido-NAD to form NAD. Uses ammonia as a nitrogen source.</text>
</comment>
<evidence type="ECO:0000256" key="9">
    <source>
        <dbReference type="RuleBase" id="RU003811"/>
    </source>
</evidence>
<dbReference type="PANTHER" id="PTHR23090">
    <property type="entry name" value="NH 3 /GLUTAMINE-DEPENDENT NAD + SYNTHETASE"/>
    <property type="match status" value="1"/>
</dbReference>
<feature type="binding site" evidence="8">
    <location>
        <position position="159"/>
    </location>
    <ligand>
        <name>Mg(2+)</name>
        <dbReference type="ChEBI" id="CHEBI:18420"/>
    </ligand>
</feature>
<feature type="binding site" evidence="8">
    <location>
        <position position="55"/>
    </location>
    <ligand>
        <name>Mg(2+)</name>
        <dbReference type="ChEBI" id="CHEBI:18420"/>
    </ligand>
</feature>
<dbReference type="InterPro" id="IPR014729">
    <property type="entry name" value="Rossmann-like_a/b/a_fold"/>
</dbReference>
<evidence type="ECO:0000256" key="2">
    <source>
        <dbReference type="ARBA" id="ARBA00022598"/>
    </source>
</evidence>
<evidence type="ECO:0000256" key="8">
    <source>
        <dbReference type="HAMAP-Rule" id="MF_00193"/>
    </source>
</evidence>
<feature type="binding site" evidence="8">
    <location>
        <position position="174"/>
    </location>
    <ligand>
        <name>deamido-NAD(+)</name>
        <dbReference type="ChEBI" id="CHEBI:58437"/>
        <note>ligand shared between two neighboring subunits</note>
    </ligand>
</feature>
<dbReference type="GO" id="GO:0008795">
    <property type="term" value="F:NAD+ synthase activity"/>
    <property type="evidence" value="ECO:0007669"/>
    <property type="project" value="UniProtKB-UniRule"/>
</dbReference>
<dbReference type="Proteomes" id="UP001596432">
    <property type="component" value="Unassembled WGS sequence"/>
</dbReference>
<feature type="binding site" description="in other chain" evidence="8">
    <location>
        <begin position="265"/>
        <end position="266"/>
    </location>
    <ligand>
        <name>deamido-NAD(+)</name>
        <dbReference type="ChEBI" id="CHEBI:58437"/>
        <note>ligand shared between two neighboring subunits</note>
    </ligand>
</feature>
<dbReference type="GeneID" id="78820403"/>
<accession>A0ABD5Y354</accession>
<keyword evidence="6 8" id="KW-0460">Magnesium</keyword>
<feature type="binding site" evidence="8">
    <location>
        <begin position="49"/>
        <end position="56"/>
    </location>
    <ligand>
        <name>ATP</name>
        <dbReference type="ChEBI" id="CHEBI:30616"/>
    </ligand>
</feature>
<dbReference type="AlphaFoldDB" id="A0ABD5Y354"/>
<dbReference type="GO" id="GO:0005524">
    <property type="term" value="F:ATP binding"/>
    <property type="evidence" value="ECO:0007669"/>
    <property type="project" value="UniProtKB-UniRule"/>
</dbReference>
<feature type="binding site" description="in other chain" evidence="8">
    <location>
        <position position="134"/>
    </location>
    <ligand>
        <name>deamido-NAD(+)</name>
        <dbReference type="ChEBI" id="CHEBI:58437"/>
        <note>ligand shared between two neighboring subunits</note>
    </ligand>
</feature>
<dbReference type="PANTHER" id="PTHR23090:SF9">
    <property type="entry name" value="GLUTAMINE-DEPENDENT NAD(+) SYNTHETASE"/>
    <property type="match status" value="1"/>
</dbReference>
<feature type="binding site" description="in other chain" evidence="8">
    <location>
        <position position="167"/>
    </location>
    <ligand>
        <name>deamido-NAD(+)</name>
        <dbReference type="ChEBI" id="CHEBI:58437"/>
        <note>ligand shared between two neighboring subunits</note>
    </ligand>
</feature>
<evidence type="ECO:0000256" key="10">
    <source>
        <dbReference type="RuleBase" id="RU003812"/>
    </source>
</evidence>
<dbReference type="GO" id="GO:0009435">
    <property type="term" value="P:NAD+ biosynthetic process"/>
    <property type="evidence" value="ECO:0007669"/>
    <property type="project" value="UniProtKB-UniRule"/>
</dbReference>
<dbReference type="FunFam" id="3.40.50.620:FF:000106">
    <property type="entry name" value="Glutamine-dependent NAD(+) synthetase"/>
    <property type="match status" value="1"/>
</dbReference>